<dbReference type="EMBL" id="HBEP01022028">
    <property type="protein sequence ID" value="CAD8493163.1"/>
    <property type="molecule type" value="Transcribed_RNA"/>
</dbReference>
<evidence type="ECO:0000256" key="7">
    <source>
        <dbReference type="ARBA" id="ARBA00022723"/>
    </source>
</evidence>
<evidence type="ECO:0000256" key="4">
    <source>
        <dbReference type="ARBA" id="ARBA00007261"/>
    </source>
</evidence>
<dbReference type="SUPFAM" id="SSF63411">
    <property type="entry name" value="LuxS/MPP-like metallohydrolase"/>
    <property type="match status" value="2"/>
</dbReference>
<evidence type="ECO:0000313" key="17">
    <source>
        <dbReference type="EMBL" id="CAD8493163.1"/>
    </source>
</evidence>
<keyword evidence="10" id="KW-0809">Transit peptide</keyword>
<dbReference type="InterPro" id="IPR007863">
    <property type="entry name" value="Peptidase_M16_C"/>
</dbReference>
<evidence type="ECO:0000259" key="15">
    <source>
        <dbReference type="Pfam" id="PF00675"/>
    </source>
</evidence>
<comment type="similarity">
    <text evidence="4 14">Belongs to the peptidase M16 family.</text>
</comment>
<protein>
    <recommendedName>
        <fullName evidence="5">mitochondrial processing peptidase</fullName>
        <ecNumber evidence="5">3.4.24.64</ecNumber>
    </recommendedName>
    <alternativeName>
        <fullName evidence="13">Beta-MPP</fullName>
    </alternativeName>
</protein>
<dbReference type="PROSITE" id="PS00143">
    <property type="entry name" value="INSULINASE"/>
    <property type="match status" value="1"/>
</dbReference>
<dbReference type="Pfam" id="PF05193">
    <property type="entry name" value="Peptidase_M16_C"/>
    <property type="match status" value="1"/>
</dbReference>
<keyword evidence="6" id="KW-0645">Protease</keyword>
<dbReference type="EC" id="3.4.24.64" evidence="5"/>
<accession>A0A7S0ERV0</accession>
<evidence type="ECO:0000256" key="6">
    <source>
        <dbReference type="ARBA" id="ARBA00022670"/>
    </source>
</evidence>
<sequence length="462" mass="51041">MIRGRQSAVRLARSARSFSAVAQQPTSVSTLPNGMRVASESNGGETATVGVWIETGSRYESDANNGVAHFLEHMAFKGTGKRSQLQLETEVENMGAHLNAYTSREQTVYYAKVLKGDVPKAVEMLSDILLNSSFSQAAVERERDVILREMEEVESQIEEVVFDRLHEVAYVGTPLARTILGPVENINSIMADDIVKYVKTHYTAPRMVLAAAGAVDHDELATLAGDYFGGVPTVAPEGLSYESLPSLFTGSDVREYNDDMPLAHFALAFEGLSWTHPDVFPLMLCQSLLGAVDKKNTSGKFTSSPLAKYLARDGLAETMQPFCTCYNDTGLFGVYFVANTEDKYKTHDLFHHVQEEMVALTTGVSDEDVVRAKMQLKYNILQQMDGTSPTAEEIGRQMITFGRRMNLAETFARIDAIEPADVQRVAEAIIWDQEVAFAGLGPNLKTVGDLNHLRRGTYWNRL</sequence>
<evidence type="ECO:0000256" key="9">
    <source>
        <dbReference type="ARBA" id="ARBA00022833"/>
    </source>
</evidence>
<name>A0A7S0ERV0_9EUKA</name>
<dbReference type="PANTHER" id="PTHR11851:SF149">
    <property type="entry name" value="GH01077P"/>
    <property type="match status" value="1"/>
</dbReference>
<dbReference type="Pfam" id="PF00675">
    <property type="entry name" value="Peptidase_M16"/>
    <property type="match status" value="1"/>
</dbReference>
<evidence type="ECO:0000259" key="16">
    <source>
        <dbReference type="Pfam" id="PF05193"/>
    </source>
</evidence>
<dbReference type="AlphaFoldDB" id="A0A7S0ERV0"/>
<proteinExistence type="inferred from homology"/>
<dbReference type="GO" id="GO:0004222">
    <property type="term" value="F:metalloendopeptidase activity"/>
    <property type="evidence" value="ECO:0007669"/>
    <property type="project" value="UniProtKB-EC"/>
</dbReference>
<dbReference type="GO" id="GO:0046872">
    <property type="term" value="F:metal ion binding"/>
    <property type="evidence" value="ECO:0007669"/>
    <property type="project" value="UniProtKB-KW"/>
</dbReference>
<organism evidence="17">
    <name type="scientific">Phaeocystis antarctica</name>
    <dbReference type="NCBI Taxonomy" id="33657"/>
    <lineage>
        <taxon>Eukaryota</taxon>
        <taxon>Haptista</taxon>
        <taxon>Haptophyta</taxon>
        <taxon>Prymnesiophyceae</taxon>
        <taxon>Phaeocystales</taxon>
        <taxon>Phaeocystaceae</taxon>
        <taxon>Phaeocystis</taxon>
    </lineage>
</organism>
<dbReference type="Gene3D" id="3.30.830.10">
    <property type="entry name" value="Metalloenzyme, LuxS/M16 peptidase-like"/>
    <property type="match status" value="2"/>
</dbReference>
<evidence type="ECO:0000256" key="11">
    <source>
        <dbReference type="ARBA" id="ARBA00023049"/>
    </source>
</evidence>
<gene>
    <name evidence="17" type="ORF">PANT1444_LOCUS12372</name>
</gene>
<evidence type="ECO:0000256" key="14">
    <source>
        <dbReference type="RuleBase" id="RU004447"/>
    </source>
</evidence>
<dbReference type="FunFam" id="3.30.830.10:FF:000001">
    <property type="entry name" value="Mitochondrial-processing peptidase subunit beta, mitochondrial"/>
    <property type="match status" value="1"/>
</dbReference>
<evidence type="ECO:0000256" key="5">
    <source>
        <dbReference type="ARBA" id="ARBA00012299"/>
    </source>
</evidence>
<reference evidence="17" key="1">
    <citation type="submission" date="2021-01" db="EMBL/GenBank/DDBJ databases">
        <authorList>
            <person name="Corre E."/>
            <person name="Pelletier E."/>
            <person name="Niang G."/>
            <person name="Scheremetjew M."/>
            <person name="Finn R."/>
            <person name="Kale V."/>
            <person name="Holt S."/>
            <person name="Cochrane G."/>
            <person name="Meng A."/>
            <person name="Brown T."/>
            <person name="Cohen L."/>
        </authorList>
    </citation>
    <scope>NUCLEOTIDE SEQUENCE</scope>
    <source>
        <strain evidence="17">CCMP1374</strain>
    </source>
</reference>
<evidence type="ECO:0000256" key="1">
    <source>
        <dbReference type="ARBA" id="ARBA00001098"/>
    </source>
</evidence>
<comment type="cofactor">
    <cofactor evidence="2">
        <name>Zn(2+)</name>
        <dbReference type="ChEBI" id="CHEBI:29105"/>
    </cofactor>
</comment>
<feature type="domain" description="Peptidase M16 N-terminal" evidence="15">
    <location>
        <begin position="36"/>
        <end position="182"/>
    </location>
</feature>
<dbReference type="FunFam" id="3.30.830.10:FF:000002">
    <property type="entry name" value="Mitochondrial-processing peptidase subunit beta"/>
    <property type="match status" value="1"/>
</dbReference>
<evidence type="ECO:0000256" key="2">
    <source>
        <dbReference type="ARBA" id="ARBA00001947"/>
    </source>
</evidence>
<evidence type="ECO:0000256" key="8">
    <source>
        <dbReference type="ARBA" id="ARBA00022801"/>
    </source>
</evidence>
<keyword evidence="9" id="KW-0862">Zinc</keyword>
<evidence type="ECO:0000256" key="12">
    <source>
        <dbReference type="ARBA" id="ARBA00023128"/>
    </source>
</evidence>
<evidence type="ECO:0000256" key="13">
    <source>
        <dbReference type="ARBA" id="ARBA00031018"/>
    </source>
</evidence>
<dbReference type="InterPro" id="IPR001431">
    <property type="entry name" value="Pept_M16_Zn_BS"/>
</dbReference>
<dbReference type="InterPro" id="IPR011249">
    <property type="entry name" value="Metalloenz_LuxS/M16"/>
</dbReference>
<dbReference type="GO" id="GO:0005759">
    <property type="term" value="C:mitochondrial matrix"/>
    <property type="evidence" value="ECO:0007669"/>
    <property type="project" value="UniProtKB-ARBA"/>
</dbReference>
<dbReference type="GO" id="GO:0006508">
    <property type="term" value="P:proteolysis"/>
    <property type="evidence" value="ECO:0007669"/>
    <property type="project" value="UniProtKB-KW"/>
</dbReference>
<evidence type="ECO:0000256" key="10">
    <source>
        <dbReference type="ARBA" id="ARBA00022946"/>
    </source>
</evidence>
<comment type="catalytic activity">
    <reaction evidence="1">
        <text>Release of N-terminal transit peptides from precursor proteins imported into the mitochondrion, typically with Arg in position P2.</text>
        <dbReference type="EC" id="3.4.24.64"/>
    </reaction>
</comment>
<feature type="domain" description="Peptidase M16 C-terminal" evidence="16">
    <location>
        <begin position="189"/>
        <end position="376"/>
    </location>
</feature>
<keyword evidence="7" id="KW-0479">Metal-binding</keyword>
<dbReference type="InterPro" id="IPR011765">
    <property type="entry name" value="Pept_M16_N"/>
</dbReference>
<dbReference type="InterPro" id="IPR050361">
    <property type="entry name" value="MPP/UQCRC_Complex"/>
</dbReference>
<comment type="subcellular location">
    <subcellularLocation>
        <location evidence="3">Mitochondrion</location>
    </subcellularLocation>
</comment>
<dbReference type="PANTHER" id="PTHR11851">
    <property type="entry name" value="METALLOPROTEASE"/>
    <property type="match status" value="1"/>
</dbReference>
<keyword evidence="12" id="KW-0496">Mitochondrion</keyword>
<evidence type="ECO:0000256" key="3">
    <source>
        <dbReference type="ARBA" id="ARBA00004173"/>
    </source>
</evidence>
<keyword evidence="8" id="KW-0378">Hydrolase</keyword>
<keyword evidence="11" id="KW-0482">Metalloprotease</keyword>